<dbReference type="CDD" id="cd04791">
    <property type="entry name" value="LanC_SerThrkinase"/>
    <property type="match status" value="1"/>
</dbReference>
<evidence type="ECO:0000313" key="2">
    <source>
        <dbReference type="EMBL" id="GGX88301.1"/>
    </source>
</evidence>
<dbReference type="Gene3D" id="1.50.10.20">
    <property type="match status" value="2"/>
</dbReference>
<dbReference type="PROSITE" id="PS50011">
    <property type="entry name" value="PROTEIN_KINASE_DOM"/>
    <property type="match status" value="1"/>
</dbReference>
<dbReference type="SUPFAM" id="SSF158745">
    <property type="entry name" value="LanC-like"/>
    <property type="match status" value="1"/>
</dbReference>
<keyword evidence="2" id="KW-0418">Kinase</keyword>
<accession>A0ABQ2YP96</accession>
<dbReference type="NCBIfam" id="NF038151">
    <property type="entry name" value="lanthi_synth_III"/>
    <property type="match status" value="1"/>
</dbReference>
<keyword evidence="2" id="KW-0808">Transferase</keyword>
<gene>
    <name evidence="2" type="ORF">GCM10010324_37570</name>
</gene>
<keyword evidence="3" id="KW-1185">Reference proteome</keyword>
<dbReference type="InterPro" id="IPR053524">
    <property type="entry name" value="Aerial_hyphae_peptide-synth"/>
</dbReference>
<protein>
    <submittedName>
        <fullName evidence="2">Serine/threonine protein kinase</fullName>
    </submittedName>
</protein>
<dbReference type="SMART" id="SM01260">
    <property type="entry name" value="LANC_like"/>
    <property type="match status" value="1"/>
</dbReference>
<dbReference type="Proteomes" id="UP000659223">
    <property type="component" value="Unassembled WGS sequence"/>
</dbReference>
<dbReference type="SUPFAM" id="SSF56112">
    <property type="entry name" value="Protein kinase-like (PK-like)"/>
    <property type="match status" value="1"/>
</dbReference>
<dbReference type="Gene3D" id="1.10.510.10">
    <property type="entry name" value="Transferase(Phosphotransferase) domain 1"/>
    <property type="match status" value="1"/>
</dbReference>
<dbReference type="InterPro" id="IPR057929">
    <property type="entry name" value="RamC_N"/>
</dbReference>
<comment type="caution">
    <text evidence="2">The sequence shown here is derived from an EMBL/GenBank/DDBJ whole genome shotgun (WGS) entry which is preliminary data.</text>
</comment>
<sequence>MMKLKDYDRFYRADPDFFEFPERLDDVGERLPAALRTPPKGWDRTDAGWWVTLRPRAATAGPGARGTRAKAAELPAQGWRIHVSVTLPHLPRAAEIVRGFCLRSGIPFDLVRSVPAARALGDEHAERLTGGDLMTLYPADEAALAGALTELTTLLETLPGPYVLGGLRHRSGPLYVRYGASGTRRCPDGAGGGDGGAYAPGDEPVLVPALERPDGSLVPENRRPVFRCPDWVPLPGILGPDLEALHAAPDGPFPYRVRRALNVTNGGGTYLASCTSTSASTTVVLREARPHAGLDLRGEDAVTRLARERAVLAQLAGLDCVPRALGHHVHAGHHFLAVEHIEGRTLAEAAAAGFPLTSDERAAKEAPGYAAWALETVDRIADALRALHARGVRLGELNPKNVLLRPDGRVVLVDFETATDLTDGRAPALGEEGFTAPPGLRGADATAFLLDSLRLWLLLPVPYRSPATVRVLTAAVDELYPLPAGFGGRLLTGLQPAYGNDAAAENSEDHAGMLAAERPDWPTVRDSLVAGIHAMATPEREDRLFPCTPTGPDALGGYAFDYGAAGVLYALHRVGAQVPPEYVAWLVAAAERDRDPRPGLYDGLHGVALTLDLLGHREQALGVLARCRPLDAQVIRPDLAGGKAGIALNLLRFARLTGDAALHEGAVRTAAELAGLVTAGPLAARRGVPPPCGLLHGAAGIALFFLHLYEETGATRYLDLADRAVGYDADRCTVRPDGALTLFDGTHHLPYLHGGSSGLAFPLQGLLRHRPGGGRAATLAAVRHTCRALYVRNSGLLRGRAGAIATLAALDGPVAARGDGPGHGDESAVLTQIRRLAWYAHSYRGHLAFPGFRMLRLSADLATGSAGVLLALGSAFEGHGPALPYLDPRPPTPRAEERR</sequence>
<reference evidence="3" key="1">
    <citation type="journal article" date="2019" name="Int. J. Syst. Evol. Microbiol.">
        <title>The Global Catalogue of Microorganisms (GCM) 10K type strain sequencing project: providing services to taxonomists for standard genome sequencing and annotation.</title>
        <authorList>
            <consortium name="The Broad Institute Genomics Platform"/>
            <consortium name="The Broad Institute Genome Sequencing Center for Infectious Disease"/>
            <person name="Wu L."/>
            <person name="Ma J."/>
        </authorList>
    </citation>
    <scope>NUCLEOTIDE SEQUENCE [LARGE SCALE GENOMIC DNA]</scope>
    <source>
        <strain evidence="3">JCM 4586</strain>
    </source>
</reference>
<dbReference type="Pfam" id="PF25816">
    <property type="entry name" value="RamC_N"/>
    <property type="match status" value="1"/>
</dbReference>
<proteinExistence type="predicted"/>
<dbReference type="RefSeq" id="WP_190022836.1">
    <property type="nucleotide sequence ID" value="NZ_BMUT01000007.1"/>
</dbReference>
<name>A0ABQ2YP96_9ACTN</name>
<dbReference type="InterPro" id="IPR058053">
    <property type="entry name" value="RamC_C"/>
</dbReference>
<dbReference type="InterPro" id="IPR007822">
    <property type="entry name" value="LANC-like"/>
</dbReference>
<dbReference type="EMBL" id="BMUT01000007">
    <property type="protein sequence ID" value="GGX88301.1"/>
    <property type="molecule type" value="Genomic_DNA"/>
</dbReference>
<dbReference type="Pfam" id="PF05147">
    <property type="entry name" value="LANC_like"/>
    <property type="match status" value="1"/>
</dbReference>
<feature type="domain" description="Protein kinase" evidence="1">
    <location>
        <begin position="255"/>
        <end position="611"/>
    </location>
</feature>
<dbReference type="InterPro" id="IPR011009">
    <property type="entry name" value="Kinase-like_dom_sf"/>
</dbReference>
<dbReference type="GO" id="GO:0004674">
    <property type="term" value="F:protein serine/threonine kinase activity"/>
    <property type="evidence" value="ECO:0007669"/>
    <property type="project" value="UniProtKB-KW"/>
</dbReference>
<evidence type="ECO:0000313" key="3">
    <source>
        <dbReference type="Proteomes" id="UP000659223"/>
    </source>
</evidence>
<evidence type="ECO:0000259" key="1">
    <source>
        <dbReference type="PROSITE" id="PS50011"/>
    </source>
</evidence>
<keyword evidence="2" id="KW-0723">Serine/threonine-protein kinase</keyword>
<organism evidence="2 3">
    <name type="scientific">Streptomyces hiroshimensis</name>
    <dbReference type="NCBI Taxonomy" id="66424"/>
    <lineage>
        <taxon>Bacteria</taxon>
        <taxon>Bacillati</taxon>
        <taxon>Actinomycetota</taxon>
        <taxon>Actinomycetes</taxon>
        <taxon>Kitasatosporales</taxon>
        <taxon>Streptomycetaceae</taxon>
        <taxon>Streptomyces</taxon>
    </lineage>
</organism>
<dbReference type="InterPro" id="IPR000719">
    <property type="entry name" value="Prot_kinase_dom"/>
</dbReference>